<evidence type="ECO:0000313" key="2">
    <source>
        <dbReference type="EMBL" id="KAF0328989.1"/>
    </source>
</evidence>
<dbReference type="EMBL" id="WOWK01000014">
    <property type="protein sequence ID" value="KAF0328989.1"/>
    <property type="molecule type" value="Genomic_DNA"/>
</dbReference>
<feature type="region of interest" description="Disordered" evidence="1">
    <location>
        <begin position="127"/>
        <end position="171"/>
    </location>
</feature>
<feature type="region of interest" description="Disordered" evidence="1">
    <location>
        <begin position="25"/>
        <end position="62"/>
    </location>
</feature>
<evidence type="ECO:0000256" key="1">
    <source>
        <dbReference type="SAM" id="MobiDB-lite"/>
    </source>
</evidence>
<protein>
    <submittedName>
        <fullName evidence="2">Uncharacterized protein</fullName>
    </submittedName>
</protein>
<gene>
    <name evidence="2" type="ORF">GQ607_003657</name>
</gene>
<organism evidence="2 3">
    <name type="scientific">Colletotrichum asianum</name>
    <dbReference type="NCBI Taxonomy" id="702518"/>
    <lineage>
        <taxon>Eukaryota</taxon>
        <taxon>Fungi</taxon>
        <taxon>Dikarya</taxon>
        <taxon>Ascomycota</taxon>
        <taxon>Pezizomycotina</taxon>
        <taxon>Sordariomycetes</taxon>
        <taxon>Hypocreomycetidae</taxon>
        <taxon>Glomerellales</taxon>
        <taxon>Glomerellaceae</taxon>
        <taxon>Colletotrichum</taxon>
        <taxon>Colletotrichum gloeosporioides species complex</taxon>
    </lineage>
</organism>
<dbReference type="AlphaFoldDB" id="A0A8H3ZQR5"/>
<name>A0A8H3ZQR5_9PEZI</name>
<reference evidence="2 3" key="1">
    <citation type="submission" date="2019-12" db="EMBL/GenBank/DDBJ databases">
        <title>A genome sequence resource for the geographically widespread anthracnose pathogen Colletotrichum asianum.</title>
        <authorList>
            <person name="Meng Y."/>
        </authorList>
    </citation>
    <scope>NUCLEOTIDE SEQUENCE [LARGE SCALE GENOMIC DNA]</scope>
    <source>
        <strain evidence="2 3">ICMP 18580</strain>
    </source>
</reference>
<proteinExistence type="predicted"/>
<evidence type="ECO:0000313" key="3">
    <source>
        <dbReference type="Proteomes" id="UP000434172"/>
    </source>
</evidence>
<sequence length="171" mass="19119">MVRGVGQSIFDSLCLFQSQASKGLGPVHLSPPRPRHPSPLEERAPFPWRMDGGGAQRRRGAPVSCVRRRGRAHHNISRPLSIAIPPVVCCRYATAMRGQGCRKRVTAGRMRERWIDKRAWDSWEATEDLGRGPPLEHASGPTLSRREMPWPALSARERKHGKPRPTRALGA</sequence>
<dbReference type="Proteomes" id="UP000434172">
    <property type="component" value="Unassembled WGS sequence"/>
</dbReference>
<comment type="caution">
    <text evidence="2">The sequence shown here is derived from an EMBL/GenBank/DDBJ whole genome shotgun (WGS) entry which is preliminary data.</text>
</comment>
<accession>A0A8H3ZQR5</accession>
<keyword evidence="3" id="KW-1185">Reference proteome</keyword>